<feature type="transmembrane region" description="Helical" evidence="1">
    <location>
        <begin position="127"/>
        <end position="147"/>
    </location>
</feature>
<dbReference type="EMBL" id="SRXT01000006">
    <property type="protein sequence ID" value="TGX52429.1"/>
    <property type="molecule type" value="Genomic_DNA"/>
</dbReference>
<dbReference type="Proteomes" id="UP000306147">
    <property type="component" value="Unassembled WGS sequence"/>
</dbReference>
<feature type="transmembrane region" description="Helical" evidence="1">
    <location>
        <begin position="346"/>
        <end position="363"/>
    </location>
</feature>
<dbReference type="RefSeq" id="WP_135964971.1">
    <property type="nucleotide sequence ID" value="NZ_SRXT01000006.1"/>
</dbReference>
<name>A0A4S1X8C7_9SPHN</name>
<evidence type="ECO:0000313" key="2">
    <source>
        <dbReference type="EMBL" id="TGX52429.1"/>
    </source>
</evidence>
<gene>
    <name evidence="2" type="ORF">E5A73_16715</name>
</gene>
<feature type="transmembrane region" description="Helical" evidence="1">
    <location>
        <begin position="93"/>
        <end position="115"/>
    </location>
</feature>
<feature type="transmembrane region" description="Helical" evidence="1">
    <location>
        <begin position="66"/>
        <end position="87"/>
    </location>
</feature>
<reference evidence="2 3" key="1">
    <citation type="submission" date="2019-04" db="EMBL/GenBank/DDBJ databases">
        <title>Sphingomonas psychrotolerans sp. nov., isolated from soil in the Tianshan Mountains, Xinjiang, China.</title>
        <authorList>
            <person name="Luo Y."/>
            <person name="Sheng H."/>
        </authorList>
    </citation>
    <scope>NUCLEOTIDE SEQUENCE [LARGE SCALE GENOMIC DNA]</scope>
    <source>
        <strain evidence="2 3">ZFGT-11</strain>
    </source>
</reference>
<feature type="transmembrane region" description="Helical" evidence="1">
    <location>
        <begin position="159"/>
        <end position="177"/>
    </location>
</feature>
<feature type="transmembrane region" description="Helical" evidence="1">
    <location>
        <begin position="189"/>
        <end position="210"/>
    </location>
</feature>
<protein>
    <recommendedName>
        <fullName evidence="4">Peptidase M50 domain-containing protein</fullName>
    </recommendedName>
</protein>
<accession>A0A4S1X8C7</accession>
<feature type="transmembrane region" description="Helical" evidence="1">
    <location>
        <begin position="287"/>
        <end position="312"/>
    </location>
</feature>
<keyword evidence="1" id="KW-0812">Transmembrane</keyword>
<comment type="caution">
    <text evidence="2">The sequence shown here is derived from an EMBL/GenBank/DDBJ whole genome shotgun (WGS) entry which is preliminary data.</text>
</comment>
<keyword evidence="1" id="KW-1133">Transmembrane helix</keyword>
<proteinExistence type="predicted"/>
<sequence length="386" mass="43300">MDLVRQFDGERSEEEAIHAFLGHHPGSFEPEWLRRLIRQSLLPKGILIYAHQDPARVAVSSQPKRAFLFLKLPIFPPSVVDVVAQWLSFMFQWPALLCGALLFVASHVYVYGVLIQERHVDFNQLNAAGILLIMLLSTLGTICHEFGHASAAAHYGCRKMTIGWGLYIIYTVLWTNVSEAWKLPRRQRAMIDIGGVYFESLFLLLTLALYSETGNLVFLFAFVMIDLNIVMTLNPFLRMDGYWLMSDLFGIVNLRKQQTAWLEEIAAKLFGNGSGAPRSSLSERAKWALGIYSVAGAIFLIYLLTVIFKFVILNVAGAYPAMLQAFWHDALAGMTALELLGGFFEIFWRSLMLLGAAVMLLSLGRRAIGMVARVGMFRAAAQQRGV</sequence>
<keyword evidence="1" id="KW-0472">Membrane</keyword>
<organism evidence="2 3">
    <name type="scientific">Sphingomonas gei</name>
    <dbReference type="NCBI Taxonomy" id="1395960"/>
    <lineage>
        <taxon>Bacteria</taxon>
        <taxon>Pseudomonadati</taxon>
        <taxon>Pseudomonadota</taxon>
        <taxon>Alphaproteobacteria</taxon>
        <taxon>Sphingomonadales</taxon>
        <taxon>Sphingomonadaceae</taxon>
        <taxon>Sphingomonas</taxon>
    </lineage>
</organism>
<dbReference type="AlphaFoldDB" id="A0A4S1X8C7"/>
<evidence type="ECO:0008006" key="4">
    <source>
        <dbReference type="Google" id="ProtNLM"/>
    </source>
</evidence>
<evidence type="ECO:0000313" key="3">
    <source>
        <dbReference type="Proteomes" id="UP000306147"/>
    </source>
</evidence>
<keyword evidence="3" id="KW-1185">Reference proteome</keyword>
<evidence type="ECO:0000256" key="1">
    <source>
        <dbReference type="SAM" id="Phobius"/>
    </source>
</evidence>
<dbReference type="OrthoDB" id="9806939at2"/>
<feature type="transmembrane region" description="Helical" evidence="1">
    <location>
        <begin position="216"/>
        <end position="237"/>
    </location>
</feature>